<dbReference type="Gene3D" id="3.30.300.70">
    <property type="entry name" value="RimP-like superfamily, N-terminal"/>
    <property type="match status" value="1"/>
</dbReference>
<protein>
    <recommendedName>
        <fullName evidence="3">Ribosome maturation factor RimP</fullName>
    </recommendedName>
</protein>
<dbReference type="Pfam" id="PF02576">
    <property type="entry name" value="RimP_N"/>
    <property type="match status" value="1"/>
</dbReference>
<comment type="similarity">
    <text evidence="3">Belongs to the RimP family.</text>
</comment>
<evidence type="ECO:0000313" key="6">
    <source>
        <dbReference type="Proteomes" id="UP000006742"/>
    </source>
</evidence>
<dbReference type="EMBL" id="CP001992">
    <property type="protein sequence ID" value="ADI66459.1"/>
    <property type="molecule type" value="Genomic_DNA"/>
</dbReference>
<keyword evidence="1 3" id="KW-0963">Cytoplasm</keyword>
<dbReference type="Proteomes" id="UP000006742">
    <property type="component" value="Chromosome"/>
</dbReference>
<organism evidence="5 6">
    <name type="scientific">Mobiluncus curtisii (strain ATCC 43063 / DSM 2711 / V125)</name>
    <name type="common">Falcivibrio vaginalis</name>
    <dbReference type="NCBI Taxonomy" id="548479"/>
    <lineage>
        <taxon>Bacteria</taxon>
        <taxon>Bacillati</taxon>
        <taxon>Actinomycetota</taxon>
        <taxon>Actinomycetes</taxon>
        <taxon>Actinomycetales</taxon>
        <taxon>Actinomycetaceae</taxon>
        <taxon>Mobiluncus</taxon>
    </lineage>
</organism>
<dbReference type="InterPro" id="IPR003728">
    <property type="entry name" value="Ribosome_maturation_RimP"/>
</dbReference>
<dbReference type="HAMAP" id="MF_01077">
    <property type="entry name" value="RimP"/>
    <property type="match status" value="1"/>
</dbReference>
<evidence type="ECO:0000256" key="3">
    <source>
        <dbReference type="HAMAP-Rule" id="MF_01077"/>
    </source>
</evidence>
<name>D6ZIB0_MOBCV</name>
<comment type="subcellular location">
    <subcellularLocation>
        <location evidence="3">Cytoplasm</location>
    </subcellularLocation>
</comment>
<dbReference type="eggNOG" id="COG0779">
    <property type="taxonomic scope" value="Bacteria"/>
</dbReference>
<keyword evidence="2 3" id="KW-0690">Ribosome biogenesis</keyword>
<dbReference type="InterPro" id="IPR035956">
    <property type="entry name" value="RimP_N_sf"/>
</dbReference>
<dbReference type="SUPFAM" id="SSF75420">
    <property type="entry name" value="YhbC-like, N-terminal domain"/>
    <property type="match status" value="1"/>
</dbReference>
<proteinExistence type="inferred from homology"/>
<dbReference type="STRING" id="548479.HMPREF0573_10140"/>
<dbReference type="PANTHER" id="PTHR33867:SF1">
    <property type="entry name" value="RIBOSOME MATURATION FACTOR RIMP"/>
    <property type="match status" value="1"/>
</dbReference>
<dbReference type="InterPro" id="IPR028989">
    <property type="entry name" value="RimP_N"/>
</dbReference>
<evidence type="ECO:0000313" key="5">
    <source>
        <dbReference type="EMBL" id="ADI66459.1"/>
    </source>
</evidence>
<feature type="domain" description="Ribosome maturation factor RimP N-terminal" evidence="4">
    <location>
        <begin position="46"/>
        <end position="120"/>
    </location>
</feature>
<dbReference type="GO" id="GO:0005829">
    <property type="term" value="C:cytosol"/>
    <property type="evidence" value="ECO:0007669"/>
    <property type="project" value="TreeGrafter"/>
</dbReference>
<evidence type="ECO:0000259" key="4">
    <source>
        <dbReference type="Pfam" id="PF02576"/>
    </source>
</evidence>
<gene>
    <name evidence="3" type="primary">rimP</name>
    <name evidence="5" type="ordered locus">HMPREF0573_10140</name>
</gene>
<dbReference type="KEGG" id="mcu:HMPREF0573_10140"/>
<dbReference type="HOGENOM" id="CLU_070525_3_0_11"/>
<dbReference type="GO" id="GO:0000028">
    <property type="term" value="P:ribosomal small subunit assembly"/>
    <property type="evidence" value="ECO:0007669"/>
    <property type="project" value="TreeGrafter"/>
</dbReference>
<keyword evidence="6" id="KW-1185">Reference proteome</keyword>
<dbReference type="GO" id="GO:0006412">
    <property type="term" value="P:translation"/>
    <property type="evidence" value="ECO:0007669"/>
    <property type="project" value="TreeGrafter"/>
</dbReference>
<evidence type="ECO:0000256" key="2">
    <source>
        <dbReference type="ARBA" id="ARBA00022517"/>
    </source>
</evidence>
<dbReference type="PANTHER" id="PTHR33867">
    <property type="entry name" value="RIBOSOME MATURATION FACTOR RIMP"/>
    <property type="match status" value="1"/>
</dbReference>
<dbReference type="AlphaFoldDB" id="D6ZIB0"/>
<sequence>MFHTPVPFTRSDNSEKTKKGRLLQITTEAQPHTSTDPSVEAIIQVVNPVVEAAGLYLEKIAVTGPKHQRVVAISLDLPDGVDNLGSAQLEDASRAIGAALDAADPLSGAYTLEISTLGAEHELTNLRLARRALGKDVEVRTGGQVRAGILTEVTETGLSVNDDGDVTVYPFEDIESVRTVILFGKPRGSQRNGRKNK</sequence>
<reference evidence="6" key="1">
    <citation type="submission" date="2010-03" db="EMBL/GenBank/DDBJ databases">
        <title>Complete sequence of Mobiluncus curtisii ATCC 43063.</title>
        <authorList>
            <person name="Muzny D."/>
            <person name="Qin X."/>
            <person name="Deng J."/>
            <person name="Jiang H."/>
            <person name="Liu Y."/>
            <person name="Qu J."/>
            <person name="Song X.-Z."/>
            <person name="Zhang L."/>
            <person name="Thornton R."/>
            <person name="Coyle M."/>
            <person name="Francisco L."/>
            <person name="Jackson L."/>
            <person name="Javaid M."/>
            <person name="Korchina V."/>
            <person name="Kovar C."/>
            <person name="Mata R."/>
            <person name="Mathew T."/>
            <person name="Ngo R."/>
            <person name="Nguyen L."/>
            <person name="Nguyen N."/>
            <person name="Okwuonu G."/>
            <person name="Ongeri F."/>
            <person name="Pham C."/>
            <person name="Simmons D."/>
            <person name="Wilczek-Boney K."/>
            <person name="Hale W."/>
            <person name="Jakkamsetti A."/>
            <person name="Pham P."/>
            <person name="Ruth R."/>
            <person name="San Lucas F."/>
            <person name="Warren J."/>
            <person name="Zhang J."/>
            <person name="Zhao Z."/>
            <person name="Zhou C."/>
            <person name="Zhu D."/>
            <person name="Lee S."/>
            <person name="Bess C."/>
            <person name="Blankenburg K."/>
            <person name="Forbes L."/>
            <person name="Fu Q."/>
            <person name="Gubbala S."/>
            <person name="Hirani K."/>
            <person name="Jayaseelan J.C."/>
            <person name="Lara F."/>
            <person name="Munidasa M."/>
            <person name="Palculict T."/>
            <person name="Patil S."/>
            <person name="Pu L.-L."/>
            <person name="Saada N."/>
            <person name="Tang L."/>
            <person name="Weissenberger G."/>
            <person name="Zhu Y."/>
            <person name="Hemphill L."/>
            <person name="Shang Y."/>
            <person name="Youmans B."/>
            <person name="Ayvaz T."/>
            <person name="Ross M."/>
            <person name="Santibanez J."/>
            <person name="Aqrawi P."/>
            <person name="Gross S."/>
            <person name="Joshi V."/>
            <person name="Fowler G."/>
            <person name="Nazareth L."/>
            <person name="Reid J."/>
            <person name="Worley K."/>
            <person name="Petrosino J."/>
            <person name="Highlander S."/>
            <person name="Gibbs R."/>
            <person name="Gibbs R."/>
        </authorList>
    </citation>
    <scope>NUCLEOTIDE SEQUENCE [LARGE SCALE GENOMIC DNA]</scope>
    <source>
        <strain evidence="6">ATCC 43063 / DSM 2711 / V125</strain>
    </source>
</reference>
<comment type="function">
    <text evidence="3">Required for maturation of 30S ribosomal subunits.</text>
</comment>
<accession>D6ZIB0</accession>
<evidence type="ECO:0000256" key="1">
    <source>
        <dbReference type="ARBA" id="ARBA00022490"/>
    </source>
</evidence>